<dbReference type="InterPro" id="IPR001461">
    <property type="entry name" value="Aspartic_peptidase_A1"/>
</dbReference>
<dbReference type="InterPro" id="IPR033876">
    <property type="entry name" value="SAP-like"/>
</dbReference>
<keyword evidence="12" id="KW-1015">Disulfide bond</keyword>
<dbReference type="EMBL" id="JAAVMX010000003">
    <property type="protein sequence ID" value="KAF4510358.1"/>
    <property type="molecule type" value="Genomic_DNA"/>
</dbReference>
<accession>A0A8H4PU51</accession>
<dbReference type="Gene3D" id="2.40.70.10">
    <property type="entry name" value="Acid Proteases"/>
    <property type="match status" value="2"/>
</dbReference>
<keyword evidence="2 13" id="KW-0645">Protease</keyword>
<proteinExistence type="inferred from homology"/>
<dbReference type="CDD" id="cd05474">
    <property type="entry name" value="SAP_like"/>
    <property type="match status" value="1"/>
</dbReference>
<feature type="active site" evidence="11">
    <location>
        <position position="283"/>
    </location>
</feature>
<evidence type="ECO:0000256" key="11">
    <source>
        <dbReference type="PIRSR" id="PIRSR601461-1"/>
    </source>
</evidence>
<dbReference type="InterPro" id="IPR001969">
    <property type="entry name" value="Aspartic_peptidase_AS"/>
</dbReference>
<dbReference type="PROSITE" id="PS51767">
    <property type="entry name" value="PEPTIDASE_A1"/>
    <property type="match status" value="1"/>
</dbReference>
<protein>
    <recommendedName>
        <fullName evidence="10">Probable aspartic-type endopeptidase OPSB</fullName>
    </recommendedName>
    <alternativeName>
        <fullName evidence="9">Probable aspartic-type endopeptidase opsB</fullName>
    </alternativeName>
</protein>
<evidence type="ECO:0000256" key="4">
    <source>
        <dbReference type="ARBA" id="ARBA00022729"/>
    </source>
</evidence>
<evidence type="ECO:0000256" key="3">
    <source>
        <dbReference type="ARBA" id="ARBA00022685"/>
    </source>
</evidence>
<keyword evidence="17" id="KW-1185">Reference proteome</keyword>
<keyword evidence="3" id="KW-0165">Cleavage on pair of basic residues</keyword>
<dbReference type="GO" id="GO:0006508">
    <property type="term" value="P:proteolysis"/>
    <property type="evidence" value="ECO:0007669"/>
    <property type="project" value="UniProtKB-KW"/>
</dbReference>
<dbReference type="OrthoDB" id="771136at2759"/>
<reference evidence="16 17" key="1">
    <citation type="journal article" date="2020" name="Genome Biol. Evol.">
        <title>A new high-quality draft genome assembly of the Chinese cordyceps Ophiocordyceps sinensis.</title>
        <authorList>
            <person name="Shu R."/>
            <person name="Zhang J."/>
            <person name="Meng Q."/>
            <person name="Zhang H."/>
            <person name="Zhou G."/>
            <person name="Li M."/>
            <person name="Wu P."/>
            <person name="Zhao Y."/>
            <person name="Chen C."/>
            <person name="Qin Q."/>
        </authorList>
    </citation>
    <scope>NUCLEOTIDE SEQUENCE [LARGE SCALE GENOMIC DNA]</scope>
    <source>
        <strain evidence="16 17">IOZ07</strain>
    </source>
</reference>
<feature type="signal peptide" evidence="14">
    <location>
        <begin position="1"/>
        <end position="20"/>
    </location>
</feature>
<gene>
    <name evidence="16" type="ORF">G6O67_002249</name>
</gene>
<evidence type="ECO:0000256" key="2">
    <source>
        <dbReference type="ARBA" id="ARBA00022670"/>
    </source>
</evidence>
<keyword evidence="7" id="KW-0865">Zymogen</keyword>
<name>A0A8H4PU51_9HYPO</name>
<dbReference type="SUPFAM" id="SSF50630">
    <property type="entry name" value="Acid proteases"/>
    <property type="match status" value="1"/>
</dbReference>
<evidence type="ECO:0000256" key="14">
    <source>
        <dbReference type="SAM" id="SignalP"/>
    </source>
</evidence>
<comment type="similarity">
    <text evidence="1 13">Belongs to the peptidase A1 family.</text>
</comment>
<evidence type="ECO:0000313" key="16">
    <source>
        <dbReference type="EMBL" id="KAF4510358.1"/>
    </source>
</evidence>
<evidence type="ECO:0000313" key="17">
    <source>
        <dbReference type="Proteomes" id="UP000557566"/>
    </source>
</evidence>
<evidence type="ECO:0000256" key="13">
    <source>
        <dbReference type="RuleBase" id="RU000454"/>
    </source>
</evidence>
<dbReference type="FunFam" id="2.40.70.10:FF:000011">
    <property type="entry name" value="Aspartic protease"/>
    <property type="match status" value="1"/>
</dbReference>
<evidence type="ECO:0000256" key="6">
    <source>
        <dbReference type="ARBA" id="ARBA00022801"/>
    </source>
</evidence>
<keyword evidence="8" id="KW-0325">Glycoprotein</keyword>
<evidence type="ECO:0000256" key="5">
    <source>
        <dbReference type="ARBA" id="ARBA00022750"/>
    </source>
</evidence>
<evidence type="ECO:0000256" key="12">
    <source>
        <dbReference type="PIRSR" id="PIRSR601461-2"/>
    </source>
</evidence>
<dbReference type="GO" id="GO:0031505">
    <property type="term" value="P:fungal-type cell wall organization"/>
    <property type="evidence" value="ECO:0007669"/>
    <property type="project" value="TreeGrafter"/>
</dbReference>
<organism evidence="16 17">
    <name type="scientific">Ophiocordyceps sinensis</name>
    <dbReference type="NCBI Taxonomy" id="72228"/>
    <lineage>
        <taxon>Eukaryota</taxon>
        <taxon>Fungi</taxon>
        <taxon>Dikarya</taxon>
        <taxon>Ascomycota</taxon>
        <taxon>Pezizomycotina</taxon>
        <taxon>Sordariomycetes</taxon>
        <taxon>Hypocreomycetidae</taxon>
        <taxon>Hypocreales</taxon>
        <taxon>Ophiocordycipitaceae</taxon>
        <taxon>Ophiocordyceps</taxon>
    </lineage>
</organism>
<evidence type="ECO:0000256" key="8">
    <source>
        <dbReference type="ARBA" id="ARBA00023180"/>
    </source>
</evidence>
<evidence type="ECO:0000256" key="10">
    <source>
        <dbReference type="ARBA" id="ARBA00068059"/>
    </source>
</evidence>
<dbReference type="AlphaFoldDB" id="A0A8H4PU51"/>
<keyword evidence="6 13" id="KW-0378">Hydrolase</keyword>
<feature type="disulfide bond" evidence="12">
    <location>
        <begin position="318"/>
        <end position="366"/>
    </location>
</feature>
<dbReference type="InterPro" id="IPR021109">
    <property type="entry name" value="Peptidase_aspartic_dom_sf"/>
</dbReference>
<dbReference type="PANTHER" id="PTHR47965">
    <property type="entry name" value="ASPARTYL PROTEASE-RELATED"/>
    <property type="match status" value="1"/>
</dbReference>
<keyword evidence="4 14" id="KW-0732">Signal</keyword>
<sequence>MKSTILLLALSAILPVPALGLSLSKRNDGSPRVLSLNLHRRAVRNPVANDAKRLRKRAGSVNATVDNHDILYFLNGTLGNPPQPVRMHLDTGSSDLWINTPKSELCSLKSRPCTASGTYNANSSSSYKYVGSFFNISYVDGSGASGDYVTDTMRLFGKEIKDFQFGVGYTSTSPQAVLGIGYPANEAPVARLKNSQYDNLPAKMAADKIIASNAYSLWLNDIDARDGTILFGGVDKARFEGQLVSLPIQKVGDQFAEFYVTMTGLSVGNTNMADNMALAVLLDSGSSFTYLPNALTQSIYQSLNARFEQRDGVAYVPCSLRKQDSNLTFRFSDPAVIDVPLREVVIDPADLPSGRPITFGNGVPACYCGILPSGNSISVLGDTFLRSAYVVYDLENHKISLAKTRFNATNSDIEEIGTGVSAVPQAVAAQNPVAAASGIPSRSSRNGKSDQNGAAGFPAPALTPVLLALGLSLLVGSAGFAV</sequence>
<dbReference type="Pfam" id="PF00026">
    <property type="entry name" value="Asp"/>
    <property type="match status" value="1"/>
</dbReference>
<dbReference type="GO" id="GO:0005576">
    <property type="term" value="C:extracellular region"/>
    <property type="evidence" value="ECO:0007669"/>
    <property type="project" value="TreeGrafter"/>
</dbReference>
<dbReference type="Proteomes" id="UP000557566">
    <property type="component" value="Unassembled WGS sequence"/>
</dbReference>
<dbReference type="PRINTS" id="PR00792">
    <property type="entry name" value="PEPSIN"/>
</dbReference>
<evidence type="ECO:0000256" key="1">
    <source>
        <dbReference type="ARBA" id="ARBA00007447"/>
    </source>
</evidence>
<keyword evidence="5 13" id="KW-0064">Aspartyl protease</keyword>
<feature type="active site" evidence="11">
    <location>
        <position position="90"/>
    </location>
</feature>
<dbReference type="GO" id="GO:0004190">
    <property type="term" value="F:aspartic-type endopeptidase activity"/>
    <property type="evidence" value="ECO:0007669"/>
    <property type="project" value="UniProtKB-KW"/>
</dbReference>
<dbReference type="InterPro" id="IPR033121">
    <property type="entry name" value="PEPTIDASE_A1"/>
</dbReference>
<dbReference type="PROSITE" id="PS00141">
    <property type="entry name" value="ASP_PROTEASE"/>
    <property type="match status" value="1"/>
</dbReference>
<evidence type="ECO:0000259" key="15">
    <source>
        <dbReference type="PROSITE" id="PS51767"/>
    </source>
</evidence>
<feature type="domain" description="Peptidase A1" evidence="15">
    <location>
        <begin position="72"/>
        <end position="402"/>
    </location>
</feature>
<dbReference type="GO" id="GO:0009277">
    <property type="term" value="C:fungal-type cell wall"/>
    <property type="evidence" value="ECO:0007669"/>
    <property type="project" value="TreeGrafter"/>
</dbReference>
<dbReference type="PANTHER" id="PTHR47965:SF12">
    <property type="entry name" value="ASPARTIC PROTEINASE 3-RELATED"/>
    <property type="match status" value="1"/>
</dbReference>
<evidence type="ECO:0000256" key="7">
    <source>
        <dbReference type="ARBA" id="ARBA00023145"/>
    </source>
</evidence>
<feature type="chain" id="PRO_5034748468" description="Probable aspartic-type endopeptidase OPSB" evidence="14">
    <location>
        <begin position="21"/>
        <end position="482"/>
    </location>
</feature>
<evidence type="ECO:0000256" key="9">
    <source>
        <dbReference type="ARBA" id="ARBA00067536"/>
    </source>
</evidence>
<comment type="caution">
    <text evidence="16">The sequence shown here is derived from an EMBL/GenBank/DDBJ whole genome shotgun (WGS) entry which is preliminary data.</text>
</comment>